<feature type="domain" description="Cobalamin adenosyltransferase-like" evidence="5">
    <location>
        <begin position="8"/>
        <end position="126"/>
    </location>
</feature>
<name>A0A3B0WB39_9ZZZZ</name>
<dbReference type="GO" id="GO:0005524">
    <property type="term" value="F:ATP binding"/>
    <property type="evidence" value="ECO:0007669"/>
    <property type="project" value="UniProtKB-KW"/>
</dbReference>
<evidence type="ECO:0000313" key="6">
    <source>
        <dbReference type="EMBL" id="VAW40914.1"/>
    </source>
</evidence>
<keyword evidence="2" id="KW-0547">Nucleotide-binding</keyword>
<dbReference type="EC" id="2.5.1.17" evidence="6"/>
<keyword evidence="3" id="KW-0067">ATP-binding</keyword>
<evidence type="ECO:0000256" key="4">
    <source>
        <dbReference type="SAM" id="Coils"/>
    </source>
</evidence>
<dbReference type="AlphaFoldDB" id="A0A3B0WB39"/>
<dbReference type="Pfam" id="PF01923">
    <property type="entry name" value="Cob_adeno_trans"/>
    <property type="match status" value="1"/>
</dbReference>
<evidence type="ECO:0000256" key="1">
    <source>
        <dbReference type="ARBA" id="ARBA00022679"/>
    </source>
</evidence>
<keyword evidence="4" id="KW-0175">Coiled coil</keyword>
<feature type="non-terminal residue" evidence="6">
    <location>
        <position position="126"/>
    </location>
</feature>
<dbReference type="PANTHER" id="PTHR12213">
    <property type="entry name" value="CORRINOID ADENOSYLTRANSFERASE"/>
    <property type="match status" value="1"/>
</dbReference>
<feature type="coiled-coil region" evidence="4">
    <location>
        <begin position="89"/>
        <end position="116"/>
    </location>
</feature>
<keyword evidence="1 6" id="KW-0808">Transferase</keyword>
<dbReference type="SUPFAM" id="SSF89028">
    <property type="entry name" value="Cobalamin adenosyltransferase-like"/>
    <property type="match status" value="1"/>
</dbReference>
<dbReference type="Gene3D" id="1.20.1200.10">
    <property type="entry name" value="Cobalamin adenosyltransferase-like"/>
    <property type="match status" value="1"/>
</dbReference>
<accession>A0A3B0WB39</accession>
<sequence length="126" mass="13607">MSNRLTKIVTKAGDDGTTALASGKRISKADVIIAAIGTIDELNSSIGFVRCVCQHKDLDNELMQLQQNLFNCGADLCLEGSVLISSKQIKAIEYSLEEHNKQLAALEKHILTAGNELVAPIQIART</sequence>
<gene>
    <name evidence="6" type="ORF">MNBD_GAMMA01-1768</name>
</gene>
<protein>
    <submittedName>
        <fullName evidence="6">ATP:Cob(I)alamin adenosyltransferase</fullName>
        <ecNumber evidence="6">2.5.1.17</ecNumber>
    </submittedName>
</protein>
<dbReference type="GO" id="GO:0008817">
    <property type="term" value="F:corrinoid adenosyltransferase activity"/>
    <property type="evidence" value="ECO:0007669"/>
    <property type="project" value="UniProtKB-EC"/>
</dbReference>
<dbReference type="EMBL" id="UOEW01000290">
    <property type="protein sequence ID" value="VAW40914.1"/>
    <property type="molecule type" value="Genomic_DNA"/>
</dbReference>
<evidence type="ECO:0000259" key="5">
    <source>
        <dbReference type="Pfam" id="PF01923"/>
    </source>
</evidence>
<proteinExistence type="predicted"/>
<evidence type="ECO:0000256" key="2">
    <source>
        <dbReference type="ARBA" id="ARBA00022741"/>
    </source>
</evidence>
<dbReference type="InterPro" id="IPR016030">
    <property type="entry name" value="CblAdoTrfase-like"/>
</dbReference>
<dbReference type="PANTHER" id="PTHR12213:SF0">
    <property type="entry name" value="CORRINOID ADENOSYLTRANSFERASE MMAB"/>
    <property type="match status" value="1"/>
</dbReference>
<reference evidence="6" key="1">
    <citation type="submission" date="2018-06" db="EMBL/GenBank/DDBJ databases">
        <authorList>
            <person name="Zhirakovskaya E."/>
        </authorList>
    </citation>
    <scope>NUCLEOTIDE SEQUENCE</scope>
</reference>
<organism evidence="6">
    <name type="scientific">hydrothermal vent metagenome</name>
    <dbReference type="NCBI Taxonomy" id="652676"/>
    <lineage>
        <taxon>unclassified sequences</taxon>
        <taxon>metagenomes</taxon>
        <taxon>ecological metagenomes</taxon>
    </lineage>
</organism>
<dbReference type="InterPro" id="IPR036451">
    <property type="entry name" value="CblAdoTrfase-like_sf"/>
</dbReference>
<evidence type="ECO:0000256" key="3">
    <source>
        <dbReference type="ARBA" id="ARBA00022840"/>
    </source>
</evidence>
<dbReference type="InterPro" id="IPR029499">
    <property type="entry name" value="PduO-typ"/>
</dbReference>